<gene>
    <name evidence="2" type="ORF">EDD52_103112</name>
</gene>
<sequence length="170" mass="18361">MIVRALTLAGGLAGAAGLSQFPEFSQQYTQRLGGAVDELTRVVDQFDEDARTAGLSRQAALEQLAQGGALGELRSQSMRQTISRHRRLNADLVALREAGPFTRASRVTHLTDPDIARAAWQDFRPAAPLTFEGAVFGGTGFLAGSMALSALLGVLSWPFRRRARRRPARA</sequence>
<keyword evidence="1" id="KW-1133">Transmembrane helix</keyword>
<keyword evidence="1" id="KW-0472">Membrane</keyword>
<accession>A0A4R3JK60</accession>
<protein>
    <submittedName>
        <fullName evidence="2">DUF2937 family protein</fullName>
    </submittedName>
</protein>
<dbReference type="EMBL" id="SLZU01000003">
    <property type="protein sequence ID" value="TCS65696.1"/>
    <property type="molecule type" value="Genomic_DNA"/>
</dbReference>
<comment type="caution">
    <text evidence="2">The sequence shown here is derived from an EMBL/GenBank/DDBJ whole genome shotgun (WGS) entry which is preliminary data.</text>
</comment>
<name>A0A4R3JK60_9RHOB</name>
<dbReference type="InterPro" id="IPR022584">
    <property type="entry name" value="DUF2937"/>
</dbReference>
<evidence type="ECO:0000256" key="1">
    <source>
        <dbReference type="SAM" id="Phobius"/>
    </source>
</evidence>
<evidence type="ECO:0000313" key="2">
    <source>
        <dbReference type="EMBL" id="TCS65696.1"/>
    </source>
</evidence>
<dbReference type="AlphaFoldDB" id="A0A4R3JK60"/>
<feature type="transmembrane region" description="Helical" evidence="1">
    <location>
        <begin position="134"/>
        <end position="159"/>
    </location>
</feature>
<organism evidence="2 3">
    <name type="scientific">Primorskyibacter sedentarius</name>
    <dbReference type="NCBI Taxonomy" id="745311"/>
    <lineage>
        <taxon>Bacteria</taxon>
        <taxon>Pseudomonadati</taxon>
        <taxon>Pseudomonadota</taxon>
        <taxon>Alphaproteobacteria</taxon>
        <taxon>Rhodobacterales</taxon>
        <taxon>Roseobacteraceae</taxon>
        <taxon>Primorskyibacter</taxon>
    </lineage>
</organism>
<dbReference type="RefSeq" id="WP_132243196.1">
    <property type="nucleotide sequence ID" value="NZ_SLZU01000003.1"/>
</dbReference>
<keyword evidence="3" id="KW-1185">Reference proteome</keyword>
<evidence type="ECO:0000313" key="3">
    <source>
        <dbReference type="Proteomes" id="UP000295696"/>
    </source>
</evidence>
<reference evidence="2 3" key="1">
    <citation type="submission" date="2019-03" db="EMBL/GenBank/DDBJ databases">
        <title>Genomic Encyclopedia of Type Strains, Phase IV (KMG-IV): sequencing the most valuable type-strain genomes for metagenomic binning, comparative biology and taxonomic classification.</title>
        <authorList>
            <person name="Goeker M."/>
        </authorList>
    </citation>
    <scope>NUCLEOTIDE SEQUENCE [LARGE SCALE GENOMIC DNA]</scope>
    <source>
        <strain evidence="2 3">DSM 104836</strain>
    </source>
</reference>
<proteinExistence type="predicted"/>
<dbReference type="Proteomes" id="UP000295696">
    <property type="component" value="Unassembled WGS sequence"/>
</dbReference>
<keyword evidence="1" id="KW-0812">Transmembrane</keyword>
<dbReference type="OrthoDB" id="193051at2"/>
<dbReference type="Pfam" id="PF11157">
    <property type="entry name" value="DUF2937"/>
    <property type="match status" value="1"/>
</dbReference>